<dbReference type="Proteomes" id="UP000248423">
    <property type="component" value="Unassembled WGS sequence"/>
</dbReference>
<evidence type="ECO:0000313" key="3">
    <source>
        <dbReference type="Proteomes" id="UP000248423"/>
    </source>
</evidence>
<gene>
    <name evidence="2" type="ORF">BO78DRAFT_413677</name>
</gene>
<feature type="region of interest" description="Disordered" evidence="1">
    <location>
        <begin position="121"/>
        <end position="200"/>
    </location>
</feature>
<organism evidence="2 3">
    <name type="scientific">Aspergillus sclerotiicarbonarius (strain CBS 121057 / IBT 28362)</name>
    <dbReference type="NCBI Taxonomy" id="1448318"/>
    <lineage>
        <taxon>Eukaryota</taxon>
        <taxon>Fungi</taxon>
        <taxon>Dikarya</taxon>
        <taxon>Ascomycota</taxon>
        <taxon>Pezizomycotina</taxon>
        <taxon>Eurotiomycetes</taxon>
        <taxon>Eurotiomycetidae</taxon>
        <taxon>Eurotiales</taxon>
        <taxon>Aspergillaceae</taxon>
        <taxon>Aspergillus</taxon>
        <taxon>Aspergillus subgen. Circumdati</taxon>
    </lineage>
</organism>
<evidence type="ECO:0000313" key="2">
    <source>
        <dbReference type="EMBL" id="PYI11206.1"/>
    </source>
</evidence>
<proteinExistence type="predicted"/>
<dbReference type="VEuPathDB" id="FungiDB:BO78DRAFT_413677"/>
<keyword evidence="3" id="KW-1185">Reference proteome</keyword>
<sequence>MELHQSWTEWAGKFFPPEEGFIFQTEFTWYGSVQLGVITVTGPNPSTLVVFIIGPAAEDAFAESYNACMLKEIGGDRAPEVTRGNPNIQQIDPWLEAEFVSMIPRPEIAARFERMRENMTGSIDLPLDPAPESAGGRTEYGGPSSVDSSDAHPSLPGYLPSSPRDPAVDNGQNDGGNVGASHVADDGDNVTGHGGSTAVE</sequence>
<accession>A0A319ELM9</accession>
<protein>
    <submittedName>
        <fullName evidence="2">Uncharacterized protein</fullName>
    </submittedName>
</protein>
<reference evidence="2 3" key="1">
    <citation type="submission" date="2018-02" db="EMBL/GenBank/DDBJ databases">
        <title>The genomes of Aspergillus section Nigri reveals drivers in fungal speciation.</title>
        <authorList>
            <consortium name="DOE Joint Genome Institute"/>
            <person name="Vesth T.C."/>
            <person name="Nybo J."/>
            <person name="Theobald S."/>
            <person name="Brandl J."/>
            <person name="Frisvad J.C."/>
            <person name="Nielsen K.F."/>
            <person name="Lyhne E.K."/>
            <person name="Kogle M.E."/>
            <person name="Kuo A."/>
            <person name="Riley R."/>
            <person name="Clum A."/>
            <person name="Nolan M."/>
            <person name="Lipzen A."/>
            <person name="Salamov A."/>
            <person name="Henrissat B."/>
            <person name="Wiebenga A."/>
            <person name="De vries R.P."/>
            <person name="Grigoriev I.V."/>
            <person name="Mortensen U.H."/>
            <person name="Andersen M.R."/>
            <person name="Baker S.E."/>
        </authorList>
    </citation>
    <scope>NUCLEOTIDE SEQUENCE [LARGE SCALE GENOMIC DNA]</scope>
    <source>
        <strain evidence="2 3">CBS 121057</strain>
    </source>
</reference>
<evidence type="ECO:0000256" key="1">
    <source>
        <dbReference type="SAM" id="MobiDB-lite"/>
    </source>
</evidence>
<dbReference type="EMBL" id="KZ826318">
    <property type="protein sequence ID" value="PYI11206.1"/>
    <property type="molecule type" value="Genomic_DNA"/>
</dbReference>
<dbReference type="AlphaFoldDB" id="A0A319ELM9"/>
<name>A0A319ELM9_ASPSB</name>